<dbReference type="Pfam" id="PF13409">
    <property type="entry name" value="GST_N_2"/>
    <property type="match status" value="1"/>
</dbReference>
<keyword evidence="3" id="KW-1185">Reference proteome</keyword>
<dbReference type="CDD" id="cd03194">
    <property type="entry name" value="GST_C_3"/>
    <property type="match status" value="1"/>
</dbReference>
<organism evidence="2 3">
    <name type="scientific">Plastorhodobacter daqingensis</name>
    <dbReference type="NCBI Taxonomy" id="1387281"/>
    <lineage>
        <taxon>Bacteria</taxon>
        <taxon>Pseudomonadati</taxon>
        <taxon>Pseudomonadota</taxon>
        <taxon>Alphaproteobacteria</taxon>
        <taxon>Rhodobacterales</taxon>
        <taxon>Paracoccaceae</taxon>
        <taxon>Plastorhodobacter</taxon>
    </lineage>
</organism>
<dbReference type="InterPro" id="IPR036282">
    <property type="entry name" value="Glutathione-S-Trfase_C_sf"/>
</dbReference>
<proteinExistence type="predicted"/>
<dbReference type="PANTHER" id="PTHR42673:SF4">
    <property type="entry name" value="MALEYLACETOACETATE ISOMERASE"/>
    <property type="match status" value="1"/>
</dbReference>
<name>A0ABW2UGQ3_9RHOB</name>
<evidence type="ECO:0000259" key="1">
    <source>
        <dbReference type="PROSITE" id="PS50404"/>
    </source>
</evidence>
<sequence length="296" mass="31975">MTYTLAIGDRAYSSWSLRGWLSFERFGIACDIESARLYDPAFDALLARFFPARTVPALRLPDGIVIADSLAIAEELAARHPTAGHWPAEPGARAIARMLAAEMHAGFSALRNHCPMNLRLSYQDCAPPAAVLADLERLQSLWAWARTETASHGPWLCGDYSIADVFFAPVAARIAGYNLPVGTGAAAYVAAHLADPAFRRWRAMALVDGPDQAFYRRDWPQRPWPGPAPLPADPSVTGPAENATCPHSGGAVTHFLSLEGRIFGFSSAFNRDMTVADPAAWPAFMALVTAGAPRTD</sequence>
<feature type="domain" description="GST N-terminal" evidence="1">
    <location>
        <begin position="1"/>
        <end position="84"/>
    </location>
</feature>
<dbReference type="SUPFAM" id="SSF47616">
    <property type="entry name" value="GST C-terminal domain-like"/>
    <property type="match status" value="1"/>
</dbReference>
<reference evidence="3" key="1">
    <citation type="journal article" date="2019" name="Int. J. Syst. Evol. Microbiol.">
        <title>The Global Catalogue of Microorganisms (GCM) 10K type strain sequencing project: providing services to taxonomists for standard genome sequencing and annotation.</title>
        <authorList>
            <consortium name="The Broad Institute Genomics Platform"/>
            <consortium name="The Broad Institute Genome Sequencing Center for Infectious Disease"/>
            <person name="Wu L."/>
            <person name="Ma J."/>
        </authorList>
    </citation>
    <scope>NUCLEOTIDE SEQUENCE [LARGE SCALE GENOMIC DNA]</scope>
    <source>
        <strain evidence="3">CGMCC 1.12750</strain>
    </source>
</reference>
<dbReference type="InterPro" id="IPR004045">
    <property type="entry name" value="Glutathione_S-Trfase_N"/>
</dbReference>
<comment type="caution">
    <text evidence="2">The sequence shown here is derived from an EMBL/GenBank/DDBJ whole genome shotgun (WGS) entry which is preliminary data.</text>
</comment>
<protein>
    <submittedName>
        <fullName evidence="2">Glutathione S-transferase</fullName>
    </submittedName>
</protein>
<dbReference type="Gene3D" id="1.20.1050.10">
    <property type="match status" value="1"/>
</dbReference>
<evidence type="ECO:0000313" key="2">
    <source>
        <dbReference type="EMBL" id="MFC7703854.1"/>
    </source>
</evidence>
<accession>A0ABW2UGQ3</accession>
<dbReference type="RefSeq" id="WP_377400997.1">
    <property type="nucleotide sequence ID" value="NZ_JBHTFQ010000003.1"/>
</dbReference>
<dbReference type="PANTHER" id="PTHR42673">
    <property type="entry name" value="MALEYLACETOACETATE ISOMERASE"/>
    <property type="match status" value="1"/>
</dbReference>
<dbReference type="Gene3D" id="3.40.30.10">
    <property type="entry name" value="Glutaredoxin"/>
    <property type="match status" value="1"/>
</dbReference>
<gene>
    <name evidence="2" type="ORF">ACFQXB_06575</name>
</gene>
<dbReference type="InterPro" id="IPR036249">
    <property type="entry name" value="Thioredoxin-like_sf"/>
</dbReference>
<dbReference type="Proteomes" id="UP001596516">
    <property type="component" value="Unassembled WGS sequence"/>
</dbReference>
<dbReference type="EMBL" id="JBHTFQ010000003">
    <property type="protein sequence ID" value="MFC7703854.1"/>
    <property type="molecule type" value="Genomic_DNA"/>
</dbReference>
<dbReference type="PROSITE" id="PS50404">
    <property type="entry name" value="GST_NTER"/>
    <property type="match status" value="1"/>
</dbReference>
<dbReference type="SUPFAM" id="SSF52833">
    <property type="entry name" value="Thioredoxin-like"/>
    <property type="match status" value="1"/>
</dbReference>
<evidence type="ECO:0000313" key="3">
    <source>
        <dbReference type="Proteomes" id="UP001596516"/>
    </source>
</evidence>